<keyword evidence="2" id="KW-1185">Reference proteome</keyword>
<evidence type="ECO:0000313" key="2">
    <source>
        <dbReference type="Proteomes" id="UP000788419"/>
    </source>
</evidence>
<organism evidence="1 2">
    <name type="scientific">Pseudoxanthomonas daejeonensis</name>
    <dbReference type="NCBI Taxonomy" id="266062"/>
    <lineage>
        <taxon>Bacteria</taxon>
        <taxon>Pseudomonadati</taxon>
        <taxon>Pseudomonadota</taxon>
        <taxon>Gammaproteobacteria</taxon>
        <taxon>Lysobacterales</taxon>
        <taxon>Lysobacteraceae</taxon>
        <taxon>Pseudoxanthomonas</taxon>
    </lineage>
</organism>
<comment type="caution">
    <text evidence="1">The sequence shown here is derived from an EMBL/GenBank/DDBJ whole genome shotgun (WGS) entry which is preliminary data.</text>
</comment>
<dbReference type="RefSeq" id="WP_162408340.1">
    <property type="nucleotide sequence ID" value="NZ_PDWN01000002.1"/>
</dbReference>
<name>A0ABQ6ZAH0_9GAMM</name>
<protein>
    <submittedName>
        <fullName evidence="1">Uncharacterized protein</fullName>
    </submittedName>
</protein>
<gene>
    <name evidence="1" type="ORF">CSC65_02190</name>
</gene>
<accession>A0ABQ6ZAH0</accession>
<sequence>MPLAAGHALAFVGARLAGDPGTGKPGYAGTDRHGQPSEALLLADIQRATLRHPSSARRMTQNVTF</sequence>
<dbReference type="Proteomes" id="UP000788419">
    <property type="component" value="Unassembled WGS sequence"/>
</dbReference>
<dbReference type="EMBL" id="PDWN01000002">
    <property type="protein sequence ID" value="KAF1696870.1"/>
    <property type="molecule type" value="Genomic_DNA"/>
</dbReference>
<reference evidence="1 2" key="1">
    <citation type="submission" date="2017-10" db="EMBL/GenBank/DDBJ databases">
        <title>Whole genome sequencing of members of genus Pseudoxanthomonas.</title>
        <authorList>
            <person name="Kumar S."/>
            <person name="Bansal K."/>
            <person name="Kaur A."/>
            <person name="Patil P."/>
            <person name="Sharma S."/>
            <person name="Patil P.B."/>
        </authorList>
    </citation>
    <scope>NUCLEOTIDE SEQUENCE [LARGE SCALE GENOMIC DNA]</scope>
    <source>
        <strain evidence="1 2">DSM 17801</strain>
    </source>
</reference>
<evidence type="ECO:0000313" key="1">
    <source>
        <dbReference type="EMBL" id="KAF1696870.1"/>
    </source>
</evidence>
<proteinExistence type="predicted"/>